<comment type="caution">
    <text evidence="9">The sequence shown here is derived from an EMBL/GenBank/DDBJ whole genome shotgun (WGS) entry which is preliminary data.</text>
</comment>
<evidence type="ECO:0000256" key="7">
    <source>
        <dbReference type="RuleBase" id="RU363032"/>
    </source>
</evidence>
<keyword evidence="3" id="KW-1003">Cell membrane</keyword>
<name>A0A124FCM5_9THEO</name>
<dbReference type="Gene3D" id="1.10.3720.10">
    <property type="entry name" value="MetI-like"/>
    <property type="match status" value="1"/>
</dbReference>
<keyword evidence="6 7" id="KW-0472">Membrane</keyword>
<evidence type="ECO:0000313" key="9">
    <source>
        <dbReference type="EMBL" id="HBT50081.1"/>
    </source>
</evidence>
<reference evidence="10 12" key="2">
    <citation type="submission" date="2020-04" db="EMBL/GenBank/DDBJ databases">
        <title>Draft genome sequence of Caldanaerobacter sunterraneus. strain 1523vc isolated from Griffin hot spring, Kamchatka, Russia.</title>
        <authorList>
            <person name="Toshchakov S.V."/>
            <person name="Podosokorskaya O.A."/>
            <person name="Kublanov I.V."/>
            <person name="Korzhenkov A."/>
            <person name="Patrushev M.V."/>
        </authorList>
    </citation>
    <scope>NUCLEOTIDE SEQUENCE [LARGE SCALE GENOMIC DNA]</scope>
    <source>
        <strain evidence="10 12">1523vc</strain>
    </source>
</reference>
<dbReference type="Pfam" id="PF12911">
    <property type="entry name" value="OppC_N"/>
    <property type="match status" value="1"/>
</dbReference>
<accession>A0A124FCM5</accession>
<evidence type="ECO:0000259" key="8">
    <source>
        <dbReference type="PROSITE" id="PS50928"/>
    </source>
</evidence>
<evidence type="ECO:0000256" key="2">
    <source>
        <dbReference type="ARBA" id="ARBA00022448"/>
    </source>
</evidence>
<feature type="transmembrane region" description="Helical" evidence="7">
    <location>
        <begin position="42"/>
        <end position="64"/>
    </location>
</feature>
<evidence type="ECO:0000256" key="4">
    <source>
        <dbReference type="ARBA" id="ARBA00022692"/>
    </source>
</evidence>
<sequence length="305" mass="33862">MVEITRDKFERVGPNIEESQAIVRPSMTYWQDAWRRLKMNKVAMASLAFLIFLGIMAIIGPYLLPYKYSDQNLMMTNRPPSAEHWFGTDYLGRDLFVRTWMGARISLTIGIAAALLDGIIGVIYGGISGYFGGQVDNIMMRIVDILYGIPYLILVILLMLVMGPGVVTIIVAMVMTGWVGMARLVRGQVLQLKEQEFVMAAKTLGASPARIILKHLIPNTIGPIIVSITFDVPAAIFTEAFLSYIGLGVQPPLASWGTLASDATNVLLLYPYQLFFPAFFISMTMLSFNLLGDGLRDALDPRLRK</sequence>
<dbReference type="OMA" id="IAWKHLV"/>
<reference evidence="9 11" key="1">
    <citation type="journal article" date="2018" name="Nat. Biotechnol.">
        <title>A standardized bacterial taxonomy based on genome phylogeny substantially revises the tree of life.</title>
        <authorList>
            <person name="Parks D.H."/>
            <person name="Chuvochina M."/>
            <person name="Waite D.W."/>
            <person name="Rinke C."/>
            <person name="Skarshewski A."/>
            <person name="Chaumeil P.A."/>
            <person name="Hugenholtz P."/>
        </authorList>
    </citation>
    <scope>NUCLEOTIDE SEQUENCE [LARGE SCALE GENOMIC DNA]</scope>
    <source>
        <strain evidence="9">UBA12544</strain>
    </source>
</reference>
<comment type="subcellular location">
    <subcellularLocation>
        <location evidence="1 7">Cell membrane</location>
        <topology evidence="1 7">Multi-pass membrane protein</topology>
    </subcellularLocation>
</comment>
<proteinExistence type="inferred from homology"/>
<feature type="domain" description="ABC transmembrane type-1" evidence="8">
    <location>
        <begin position="103"/>
        <end position="292"/>
    </location>
</feature>
<dbReference type="Pfam" id="PF00528">
    <property type="entry name" value="BPD_transp_1"/>
    <property type="match status" value="1"/>
</dbReference>
<evidence type="ECO:0000256" key="6">
    <source>
        <dbReference type="ARBA" id="ARBA00023136"/>
    </source>
</evidence>
<evidence type="ECO:0000256" key="5">
    <source>
        <dbReference type="ARBA" id="ARBA00022989"/>
    </source>
</evidence>
<dbReference type="GO" id="GO:0055085">
    <property type="term" value="P:transmembrane transport"/>
    <property type="evidence" value="ECO:0007669"/>
    <property type="project" value="InterPro"/>
</dbReference>
<protein>
    <submittedName>
        <fullName evidence="9">ABC transporter permease</fullName>
    </submittedName>
</protein>
<dbReference type="AlphaFoldDB" id="A0A124FCM5"/>
<dbReference type="PANTHER" id="PTHR43386:SF22">
    <property type="entry name" value="OLIGOPEPTIDE TRANSPORT SYSTEM PERMEASE PROTEIN OPPC"/>
    <property type="match status" value="1"/>
</dbReference>
<evidence type="ECO:0000313" key="11">
    <source>
        <dbReference type="Proteomes" id="UP000264445"/>
    </source>
</evidence>
<dbReference type="EMBL" id="JABEQB010000026">
    <property type="protein sequence ID" value="NNG67387.1"/>
    <property type="molecule type" value="Genomic_DNA"/>
</dbReference>
<dbReference type="RefSeq" id="WP_011025028.1">
    <property type="nucleotide sequence ID" value="NZ_DOLB01000146.1"/>
</dbReference>
<evidence type="ECO:0000313" key="10">
    <source>
        <dbReference type="EMBL" id="NNG67387.1"/>
    </source>
</evidence>
<feature type="transmembrane region" description="Helical" evidence="7">
    <location>
        <begin position="105"/>
        <end position="126"/>
    </location>
</feature>
<dbReference type="InterPro" id="IPR035906">
    <property type="entry name" value="MetI-like_sf"/>
</dbReference>
<dbReference type="Proteomes" id="UP000529861">
    <property type="component" value="Unassembled WGS sequence"/>
</dbReference>
<keyword evidence="2 7" id="KW-0813">Transport</keyword>
<dbReference type="EMBL" id="DOLB01000146">
    <property type="protein sequence ID" value="HBT50081.1"/>
    <property type="molecule type" value="Genomic_DNA"/>
</dbReference>
<dbReference type="PROSITE" id="PS50928">
    <property type="entry name" value="ABC_TM1"/>
    <property type="match status" value="1"/>
</dbReference>
<keyword evidence="4 7" id="KW-0812">Transmembrane</keyword>
<evidence type="ECO:0000256" key="3">
    <source>
        <dbReference type="ARBA" id="ARBA00022475"/>
    </source>
</evidence>
<keyword evidence="5 7" id="KW-1133">Transmembrane helix</keyword>
<feature type="transmembrane region" description="Helical" evidence="7">
    <location>
        <begin position="267"/>
        <end position="292"/>
    </location>
</feature>
<dbReference type="PANTHER" id="PTHR43386">
    <property type="entry name" value="OLIGOPEPTIDE TRANSPORT SYSTEM PERMEASE PROTEIN APPC"/>
    <property type="match status" value="1"/>
</dbReference>
<dbReference type="CDD" id="cd06261">
    <property type="entry name" value="TM_PBP2"/>
    <property type="match status" value="1"/>
</dbReference>
<dbReference type="InterPro" id="IPR025966">
    <property type="entry name" value="OppC_N"/>
</dbReference>
<comment type="similarity">
    <text evidence="7">Belongs to the binding-protein-dependent transport system permease family.</text>
</comment>
<evidence type="ECO:0000313" key="12">
    <source>
        <dbReference type="Proteomes" id="UP000529861"/>
    </source>
</evidence>
<dbReference type="GO" id="GO:0005886">
    <property type="term" value="C:plasma membrane"/>
    <property type="evidence" value="ECO:0007669"/>
    <property type="project" value="UniProtKB-SubCell"/>
</dbReference>
<dbReference type="InterPro" id="IPR050366">
    <property type="entry name" value="BP-dependent_transpt_permease"/>
</dbReference>
<evidence type="ECO:0000256" key="1">
    <source>
        <dbReference type="ARBA" id="ARBA00004651"/>
    </source>
</evidence>
<dbReference type="InterPro" id="IPR000515">
    <property type="entry name" value="MetI-like"/>
</dbReference>
<dbReference type="SUPFAM" id="SSF161098">
    <property type="entry name" value="MetI-like"/>
    <property type="match status" value="1"/>
</dbReference>
<dbReference type="Proteomes" id="UP000264445">
    <property type="component" value="Unassembled WGS sequence"/>
</dbReference>
<organism evidence="9 11">
    <name type="scientific">Caldanaerobacter subterraneus</name>
    <dbReference type="NCBI Taxonomy" id="911092"/>
    <lineage>
        <taxon>Bacteria</taxon>
        <taxon>Bacillati</taxon>
        <taxon>Bacillota</taxon>
        <taxon>Clostridia</taxon>
        <taxon>Thermoanaerobacterales</taxon>
        <taxon>Thermoanaerobacteraceae</taxon>
        <taxon>Caldanaerobacter</taxon>
    </lineage>
</organism>
<gene>
    <name evidence="9" type="ORF">DEA61_09880</name>
    <name evidence="10" type="ORF">HKI81_09165</name>
</gene>